<protein>
    <submittedName>
        <fullName evidence="1">Uncharacterized protein</fullName>
    </submittedName>
</protein>
<accession>H1VGG0</accession>
<organism evidence="1 2">
    <name type="scientific">Colletotrichum higginsianum (strain IMI 349063)</name>
    <name type="common">Crucifer anthracnose fungus</name>
    <dbReference type="NCBI Taxonomy" id="759273"/>
    <lineage>
        <taxon>Eukaryota</taxon>
        <taxon>Fungi</taxon>
        <taxon>Dikarya</taxon>
        <taxon>Ascomycota</taxon>
        <taxon>Pezizomycotina</taxon>
        <taxon>Sordariomycetes</taxon>
        <taxon>Hypocreomycetidae</taxon>
        <taxon>Glomerellales</taxon>
        <taxon>Glomerellaceae</taxon>
        <taxon>Colletotrichum</taxon>
        <taxon>Colletotrichum destructivum species complex</taxon>
    </lineage>
</organism>
<evidence type="ECO:0000313" key="2">
    <source>
        <dbReference type="Proteomes" id="UP000007174"/>
    </source>
</evidence>
<reference evidence="2" key="1">
    <citation type="journal article" date="2012" name="Nat. Genet.">
        <title>Lifestyle transitions in plant pathogenic Colletotrichum fungi deciphered by genome and transcriptome analyses.</title>
        <authorList>
            <person name="O'Connell R.J."/>
            <person name="Thon M.R."/>
            <person name="Hacquard S."/>
            <person name="Amyotte S.G."/>
            <person name="Kleemann J."/>
            <person name="Torres M.F."/>
            <person name="Damm U."/>
            <person name="Buiate E.A."/>
            <person name="Epstein L."/>
            <person name="Alkan N."/>
            <person name="Altmueller J."/>
            <person name="Alvarado-Balderrama L."/>
            <person name="Bauser C.A."/>
            <person name="Becker C."/>
            <person name="Birren B.W."/>
            <person name="Chen Z."/>
            <person name="Choi J."/>
            <person name="Crouch J.A."/>
            <person name="Duvick J.P."/>
            <person name="Farman M.A."/>
            <person name="Gan P."/>
            <person name="Heiman D."/>
            <person name="Henrissat B."/>
            <person name="Howard R.J."/>
            <person name="Kabbage M."/>
            <person name="Koch C."/>
            <person name="Kracher B."/>
            <person name="Kubo Y."/>
            <person name="Law A.D."/>
            <person name="Lebrun M.-H."/>
            <person name="Lee Y.-H."/>
            <person name="Miyara I."/>
            <person name="Moore N."/>
            <person name="Neumann U."/>
            <person name="Nordstroem K."/>
            <person name="Panaccione D.G."/>
            <person name="Panstruga R."/>
            <person name="Place M."/>
            <person name="Proctor R.H."/>
            <person name="Prusky D."/>
            <person name="Rech G."/>
            <person name="Reinhardt R."/>
            <person name="Rollins J.A."/>
            <person name="Rounsley S."/>
            <person name="Schardl C.L."/>
            <person name="Schwartz D.C."/>
            <person name="Shenoy N."/>
            <person name="Shirasu K."/>
            <person name="Sikhakolli U.R."/>
            <person name="Stueber K."/>
            <person name="Sukno S.A."/>
            <person name="Sweigard J.A."/>
            <person name="Takano Y."/>
            <person name="Takahara H."/>
            <person name="Trail F."/>
            <person name="van der Does H.C."/>
            <person name="Voll L.M."/>
            <person name="Will I."/>
            <person name="Young S."/>
            <person name="Zeng Q."/>
            <person name="Zhang J."/>
            <person name="Zhou S."/>
            <person name="Dickman M.B."/>
            <person name="Schulze-Lefert P."/>
            <person name="Ver Loren van Themaat E."/>
            <person name="Ma L.-J."/>
            <person name="Vaillancourt L.J."/>
        </authorList>
    </citation>
    <scope>NUCLEOTIDE SEQUENCE [LARGE SCALE GENOMIC DNA]</scope>
    <source>
        <strain evidence="2">IMI 349063</strain>
    </source>
</reference>
<name>H1VGG0_COLHI</name>
<dbReference type="AlphaFoldDB" id="H1VGG0"/>
<proteinExistence type="predicted"/>
<dbReference type="EMBL" id="CACQ02003428">
    <property type="protein sequence ID" value="CCF39313.1"/>
    <property type="molecule type" value="Genomic_DNA"/>
</dbReference>
<evidence type="ECO:0000313" key="1">
    <source>
        <dbReference type="EMBL" id="CCF39313.1"/>
    </source>
</evidence>
<dbReference type="HOGENOM" id="CLU_1384072_0_0_1"/>
<gene>
    <name evidence="1" type="ORF">CH063_10178</name>
</gene>
<sequence>MGGRPLVAELNSAFPLTSYKTDKVLVSEEAGAEAMEYMTWHWLNGQRSIPMLVFVWLGPLHASVMNPSIPHLPDGPIPPHPNAHQYSLGNFPLLPPPRLHVMRRWHLTRRSCIGLSCDSSISRTLDCFYISVRHDSFRTSRPVAPRLMWSEAPATNIPSHILFLTFKLWGSKTFAFLRCLNKSETPTLILHCGFLAY</sequence>
<dbReference type="Proteomes" id="UP000007174">
    <property type="component" value="Unassembled WGS sequence"/>
</dbReference>